<reference evidence="15" key="1">
    <citation type="submission" date="2015-07" db="EMBL/GenBank/DDBJ databases">
        <title>MeaNS - Measles Nucleotide Surveillance Program.</title>
        <authorList>
            <person name="Tran T."/>
            <person name="Druce J."/>
        </authorList>
    </citation>
    <scope>NUCLEOTIDE SEQUENCE</scope>
    <source>
        <strain evidence="15">UCB-OBI-ISO-001</strain>
        <tissue evidence="15">Gonad</tissue>
    </source>
</reference>
<feature type="disulfide bond" evidence="11">
    <location>
        <begin position="915"/>
        <end position="927"/>
    </location>
</feature>
<evidence type="ECO:0000256" key="10">
    <source>
        <dbReference type="ARBA" id="ARBA00023180"/>
    </source>
</evidence>
<dbReference type="PRINTS" id="PR00261">
    <property type="entry name" value="LDLRECEPTOR"/>
</dbReference>
<dbReference type="InterPro" id="IPR036790">
    <property type="entry name" value="Frizzled_dom_sf"/>
</dbReference>
<dbReference type="Gene3D" id="1.10.2000.10">
    <property type="entry name" value="Frizzled cysteine-rich domain"/>
    <property type="match status" value="1"/>
</dbReference>
<dbReference type="FunFam" id="4.10.400.10:FF:000034">
    <property type="entry name" value="Low-density lipoprotein receptor-related protein 2"/>
    <property type="match status" value="2"/>
</dbReference>
<dbReference type="Pfam" id="PF01390">
    <property type="entry name" value="SEA"/>
    <property type="match status" value="1"/>
</dbReference>
<feature type="disulfide bond" evidence="11">
    <location>
        <begin position="634"/>
        <end position="652"/>
    </location>
</feature>
<dbReference type="InterPro" id="IPR050685">
    <property type="entry name" value="LDLR"/>
</dbReference>
<gene>
    <name evidence="15" type="ORF">OCBIM_22003467mg</name>
</gene>
<feature type="disulfide bond" evidence="11">
    <location>
        <begin position="761"/>
        <end position="773"/>
    </location>
</feature>
<feature type="disulfide bond" evidence="11">
    <location>
        <begin position="865"/>
        <end position="883"/>
    </location>
</feature>
<dbReference type="EMBL" id="KQ425015">
    <property type="protein sequence ID" value="KOF70121.1"/>
    <property type="molecule type" value="Genomic_DNA"/>
</dbReference>
<feature type="disulfide bond" evidence="11">
    <location>
        <begin position="828"/>
        <end position="843"/>
    </location>
</feature>
<dbReference type="InterPro" id="IPR020067">
    <property type="entry name" value="Frizzled_dom"/>
</dbReference>
<keyword evidence="3" id="KW-0732">Signal</keyword>
<evidence type="ECO:0000256" key="1">
    <source>
        <dbReference type="ARBA" id="ARBA00004401"/>
    </source>
</evidence>
<dbReference type="SMART" id="SM00192">
    <property type="entry name" value="LDLa"/>
    <property type="match status" value="10"/>
</dbReference>
<comment type="caution">
    <text evidence="11">Lacks conserved residue(s) required for the propagation of feature annotation.</text>
</comment>
<keyword evidence="2 12" id="KW-0812">Transmembrane</keyword>
<dbReference type="AlphaFoldDB" id="A0A0L8FZG5"/>
<dbReference type="CDD" id="cd00112">
    <property type="entry name" value="LDLa"/>
    <property type="match status" value="10"/>
</dbReference>
<keyword evidence="4" id="KW-0677">Repeat</keyword>
<evidence type="ECO:0000256" key="4">
    <source>
        <dbReference type="ARBA" id="ARBA00022737"/>
    </source>
</evidence>
<feature type="disulfide bond" evidence="11">
    <location>
        <begin position="676"/>
        <end position="688"/>
    </location>
</feature>
<dbReference type="CDD" id="cd07066">
    <property type="entry name" value="CRD_FZ"/>
    <property type="match status" value="1"/>
</dbReference>
<feature type="disulfide bond" evidence="11">
    <location>
        <begin position="962"/>
        <end position="974"/>
    </location>
</feature>
<evidence type="ECO:0000256" key="11">
    <source>
        <dbReference type="PROSITE-ProRule" id="PRU00124"/>
    </source>
</evidence>
<dbReference type="PROSITE" id="PS50024">
    <property type="entry name" value="SEA"/>
    <property type="match status" value="1"/>
</dbReference>
<name>A0A0L8FZG5_OCTBM</name>
<dbReference type="SUPFAM" id="SSF63501">
    <property type="entry name" value="Frizzled cysteine-rich domain"/>
    <property type="match status" value="1"/>
</dbReference>
<feature type="disulfide bond" evidence="11">
    <location>
        <begin position="683"/>
        <end position="701"/>
    </location>
</feature>
<proteinExistence type="predicted"/>
<dbReference type="InterPro" id="IPR002172">
    <property type="entry name" value="LDrepeatLR_classA_rpt"/>
</dbReference>
<evidence type="ECO:0000256" key="6">
    <source>
        <dbReference type="ARBA" id="ARBA00022989"/>
    </source>
</evidence>
<feature type="disulfide bond" evidence="11">
    <location>
        <begin position="715"/>
        <end position="727"/>
    </location>
</feature>
<dbReference type="FunFam" id="4.10.400.10:FF:000045">
    <property type="entry name" value="Low-density lipoprotein receptor-related protein 2"/>
    <property type="match status" value="2"/>
</dbReference>
<protein>
    <recommendedName>
        <fullName evidence="16">FZ domain-containing protein</fullName>
    </recommendedName>
</protein>
<dbReference type="SUPFAM" id="SSF57424">
    <property type="entry name" value="LDL receptor-like module"/>
    <property type="match status" value="10"/>
</dbReference>
<dbReference type="PROSITE" id="PS50068">
    <property type="entry name" value="LDLRA_2"/>
    <property type="match status" value="10"/>
</dbReference>
<dbReference type="PANTHER" id="PTHR24270">
    <property type="entry name" value="LOW-DENSITY LIPOPROTEIN RECEPTOR-RELATED"/>
    <property type="match status" value="1"/>
</dbReference>
<feature type="disulfide bond" evidence="11">
    <location>
        <begin position="877"/>
        <end position="892"/>
    </location>
</feature>
<evidence type="ECO:0000256" key="2">
    <source>
        <dbReference type="ARBA" id="ARBA00022692"/>
    </source>
</evidence>
<dbReference type="SMART" id="SM00063">
    <property type="entry name" value="FRI"/>
    <property type="match status" value="1"/>
</dbReference>
<dbReference type="InterPro" id="IPR000082">
    <property type="entry name" value="SEA_dom"/>
</dbReference>
<dbReference type="KEGG" id="obi:106880168"/>
<dbReference type="InterPro" id="IPR036055">
    <property type="entry name" value="LDL_receptor-like_sf"/>
</dbReference>
<evidence type="ECO:0000259" key="13">
    <source>
        <dbReference type="PROSITE" id="PS50024"/>
    </source>
</evidence>
<feature type="disulfide bond" evidence="11">
    <location>
        <begin position="922"/>
        <end position="940"/>
    </location>
</feature>
<keyword evidence="10" id="KW-0325">Glycoprotein</keyword>
<sequence length="1096" mass="123363">MAANEKESAEMALSPFDKSKKYVDVGNPGFYSPPIHSLSVLDWQPSRTSPYDMWRWRQPPDASLTRESVGRLSRSYSFNEAANDYETTHFRLKVCCTVFWLFVFVLCVTAAIIISIHFYRTTDVVTDSPESDNITVFVCRLSMMENWNKSLADQSSEFFKSTTKRFIRSMDEVYSKKNEHYIGTEVVEFSPGSISVKFRILFNTSLDKIPGDNVTKEMTFSVVPPLEKEGKQLQGRIIHYIRTTIIEANRLRINRTTVKILEILSGNRVLKLTNNYPLDRRKLDWKKLWEKMKASSSSNDVIASVMQNGKKRKKTNQTVWGTTETNLPNISNQAVKYGTSSWTTRTTGKSTTTNSTMKTIAVSLRTNRTSQMEQAEISTSRDLTIKYQHETATKNGVSEQNINLNDSSKNSQSTPVKEISIGSEEGIKHKDLNHQINNTLDPKKHLGNKGTNITYQLNSTSTVKYMTGLRTELENFISTTRSIAEQTPAPPRCDQISYEPCRQYSYNWTRMDAQMNTYSQDQALSMMDQFIDTALRFHCTGPVIHHFTCSLFFPKCKDGRIIIPCAARCYDIKRNCKEFASFLDALCNSLSQAPSCLTEDGKEIVTQFTPATTTTHQASPNEVKISCSGNNFHCLSGVCLPMEKLCDGFVDCDDGSDENNCSAVDPNRRTTLTSTCSSQQFRCSNGNCIPFSWKCDGYNDCRDGLDEGLCQNEYCYGPQFQCNNGVCIPHGWHCDHYTDCDDGSDEKDCVNNHEDGEPVKCADDSFRCNTNVCIPTLWHCDKYQDCTDGSDEEECPMKKEEPTHSISRCYIDQFLCTNGSCVPRAWHCDGESDCPDGSDEAECPNLAIFSSNAIRELCNMNQFKCADGSCVNRDKLCDDINDCIDSSDEVGCTKEESTPAFNNHSTPTSNNQHSCGIEQFACSDGECLSIRLLCNTQEDCDDGSDEFGCVYNTTELPTTAVCNSNQFACQDKSCIPIDWRCDEETDCRDGSDESICEKDLFSPTFSFWSLCNENQFRCDNKTCIPVEWKCDKQSDCQNGIDEMGCTYSSFSLLGNGSCLSHQFQCSQIAECVPLSWRCDGTKECTDGSDELSCPQK</sequence>
<evidence type="ECO:0000259" key="14">
    <source>
        <dbReference type="PROSITE" id="PS50038"/>
    </source>
</evidence>
<organism evidence="15">
    <name type="scientific">Octopus bimaculoides</name>
    <name type="common">California two-spotted octopus</name>
    <dbReference type="NCBI Taxonomy" id="37653"/>
    <lineage>
        <taxon>Eukaryota</taxon>
        <taxon>Metazoa</taxon>
        <taxon>Spiralia</taxon>
        <taxon>Lophotrochozoa</taxon>
        <taxon>Mollusca</taxon>
        <taxon>Cephalopoda</taxon>
        <taxon>Coleoidea</taxon>
        <taxon>Octopodiformes</taxon>
        <taxon>Octopoda</taxon>
        <taxon>Incirrata</taxon>
        <taxon>Octopodidae</taxon>
        <taxon>Octopus</taxon>
    </lineage>
</organism>
<evidence type="ECO:0000256" key="9">
    <source>
        <dbReference type="ARBA" id="ARBA00023170"/>
    </source>
</evidence>
<evidence type="ECO:0000256" key="5">
    <source>
        <dbReference type="ARBA" id="ARBA00022968"/>
    </source>
</evidence>
<feature type="disulfide bond" evidence="11">
    <location>
        <begin position="1018"/>
        <end position="1036"/>
    </location>
</feature>
<feature type="disulfide bond" evidence="11">
    <location>
        <begin position="1030"/>
        <end position="1045"/>
    </location>
</feature>
<dbReference type="Gene3D" id="3.30.70.960">
    <property type="entry name" value="SEA domain"/>
    <property type="match status" value="1"/>
</dbReference>
<dbReference type="SUPFAM" id="SSF82671">
    <property type="entry name" value="SEA domain"/>
    <property type="match status" value="1"/>
</dbReference>
<dbReference type="OrthoDB" id="10070760at2759"/>
<feature type="domain" description="FZ" evidence="14">
    <location>
        <begin position="488"/>
        <end position="576"/>
    </location>
</feature>
<comment type="subcellular location">
    <subcellularLocation>
        <location evidence="1">Cell membrane</location>
        <topology evidence="1">Single-pass type II membrane protein</topology>
    </subcellularLocation>
</comment>
<dbReference type="PROSITE" id="PS01209">
    <property type="entry name" value="LDLRA_1"/>
    <property type="match status" value="6"/>
</dbReference>
<feature type="disulfide bond" evidence="11">
    <location>
        <begin position="934"/>
        <end position="949"/>
    </location>
</feature>
<feature type="disulfide bond" evidence="11">
    <location>
        <begin position="809"/>
        <end position="821"/>
    </location>
</feature>
<dbReference type="STRING" id="37653.A0A0L8FZG5"/>
<evidence type="ECO:0000256" key="7">
    <source>
        <dbReference type="ARBA" id="ARBA00023136"/>
    </source>
</evidence>
<dbReference type="GO" id="GO:0016192">
    <property type="term" value="P:vesicle-mediated transport"/>
    <property type="evidence" value="ECO:0007669"/>
    <property type="project" value="UniProtKB-ARBA"/>
</dbReference>
<feature type="disulfide bond" evidence="11">
    <location>
        <begin position="858"/>
        <end position="870"/>
    </location>
</feature>
<evidence type="ECO:0008006" key="16">
    <source>
        <dbReference type="Google" id="ProtNLM"/>
    </source>
</evidence>
<keyword evidence="5" id="KW-0735">Signal-anchor</keyword>
<feature type="disulfide bond" evidence="11">
    <location>
        <begin position="734"/>
        <end position="749"/>
    </location>
</feature>
<evidence type="ECO:0000256" key="12">
    <source>
        <dbReference type="SAM" id="Phobius"/>
    </source>
</evidence>
<feature type="disulfide bond" evidence="11">
    <location>
        <begin position="1011"/>
        <end position="1023"/>
    </location>
</feature>
<feature type="disulfide bond" evidence="11">
    <location>
        <begin position="646"/>
        <end position="661"/>
    </location>
</feature>
<feature type="disulfide bond" evidence="11">
    <location>
        <begin position="695"/>
        <end position="710"/>
    </location>
</feature>
<dbReference type="Pfam" id="PF00057">
    <property type="entry name" value="Ldl_recept_a"/>
    <property type="match status" value="10"/>
</dbReference>
<dbReference type="GO" id="GO:0005886">
    <property type="term" value="C:plasma membrane"/>
    <property type="evidence" value="ECO:0007669"/>
    <property type="project" value="UniProtKB-SubCell"/>
</dbReference>
<evidence type="ECO:0000256" key="3">
    <source>
        <dbReference type="ARBA" id="ARBA00022729"/>
    </source>
</evidence>
<feature type="disulfide bond" evidence="11">
    <location>
        <begin position="722"/>
        <end position="740"/>
    </location>
</feature>
<dbReference type="InterPro" id="IPR023415">
    <property type="entry name" value="LDLR_class-A_CS"/>
</dbReference>
<keyword evidence="7 12" id="KW-0472">Membrane</keyword>
<keyword evidence="9" id="KW-0675">Receptor</keyword>
<feature type="disulfide bond" evidence="11">
    <location>
        <begin position="1078"/>
        <end position="1093"/>
    </location>
</feature>
<feature type="disulfide bond" evidence="11">
    <location>
        <begin position="969"/>
        <end position="987"/>
    </location>
</feature>
<evidence type="ECO:0000256" key="8">
    <source>
        <dbReference type="ARBA" id="ARBA00023157"/>
    </source>
</evidence>
<feature type="disulfide bond" evidence="11">
    <location>
        <begin position="768"/>
        <end position="786"/>
    </location>
</feature>
<dbReference type="InterPro" id="IPR036364">
    <property type="entry name" value="SEA_dom_sf"/>
</dbReference>
<keyword evidence="8 11" id="KW-1015">Disulfide bond</keyword>
<keyword evidence="6 12" id="KW-1133">Transmembrane helix</keyword>
<accession>A0A0L8FZG5</accession>
<dbReference type="PANTHER" id="PTHR24270:SF62">
    <property type="entry name" value="LOW-DENSITY LIPOPROTEIN RECEPTOR-RELATED PROTEIN 2"/>
    <property type="match status" value="1"/>
</dbReference>
<dbReference type="PROSITE" id="PS50038">
    <property type="entry name" value="FZ"/>
    <property type="match status" value="1"/>
</dbReference>
<feature type="disulfide bond" evidence="11">
    <location>
        <begin position="627"/>
        <end position="639"/>
    </location>
</feature>
<feature type="disulfide bond" evidence="11">
    <location>
        <begin position="780"/>
        <end position="795"/>
    </location>
</feature>
<feature type="domain" description="SEA" evidence="13">
    <location>
        <begin position="133"/>
        <end position="250"/>
    </location>
</feature>
<feature type="disulfide bond" evidence="11">
    <location>
        <begin position="816"/>
        <end position="834"/>
    </location>
</feature>
<feature type="disulfide bond" evidence="11">
    <location>
        <begin position="981"/>
        <end position="996"/>
    </location>
</feature>
<feature type="transmembrane region" description="Helical" evidence="12">
    <location>
        <begin position="98"/>
        <end position="119"/>
    </location>
</feature>
<evidence type="ECO:0000313" key="15">
    <source>
        <dbReference type="EMBL" id="KOF70121.1"/>
    </source>
</evidence>
<dbReference type="Gene3D" id="4.10.400.10">
    <property type="entry name" value="Low-density Lipoprotein Receptor"/>
    <property type="match status" value="10"/>
</dbReference>